<evidence type="ECO:0000259" key="4">
    <source>
        <dbReference type="Pfam" id="PF04500"/>
    </source>
</evidence>
<keyword evidence="1" id="KW-0479">Metal-binding</keyword>
<dbReference type="InterPro" id="IPR007588">
    <property type="entry name" value="Znf_FLYWCH"/>
</dbReference>
<feature type="domain" description="FLYWCH-type" evidence="4">
    <location>
        <begin position="20"/>
        <end position="60"/>
    </location>
</feature>
<dbReference type="Proteomes" id="UP000663834">
    <property type="component" value="Unassembled WGS sequence"/>
</dbReference>
<dbReference type="EMBL" id="CAJOBH010001224">
    <property type="protein sequence ID" value="CAF3842716.1"/>
    <property type="molecule type" value="Genomic_DNA"/>
</dbReference>
<dbReference type="Gene3D" id="2.20.25.240">
    <property type="match status" value="1"/>
</dbReference>
<organism evidence="6 8">
    <name type="scientific">Rotaria magnacalcarata</name>
    <dbReference type="NCBI Taxonomy" id="392030"/>
    <lineage>
        <taxon>Eukaryota</taxon>
        <taxon>Metazoa</taxon>
        <taxon>Spiralia</taxon>
        <taxon>Gnathifera</taxon>
        <taxon>Rotifera</taxon>
        <taxon>Eurotatoria</taxon>
        <taxon>Bdelloidea</taxon>
        <taxon>Philodinida</taxon>
        <taxon>Philodinidae</taxon>
        <taxon>Rotaria</taxon>
    </lineage>
</organism>
<dbReference type="Proteomes" id="UP000663855">
    <property type="component" value="Unassembled WGS sequence"/>
</dbReference>
<dbReference type="Proteomes" id="UP000681967">
    <property type="component" value="Unassembled WGS sequence"/>
</dbReference>
<evidence type="ECO:0000256" key="1">
    <source>
        <dbReference type="ARBA" id="ARBA00022723"/>
    </source>
</evidence>
<name>A0A814WRT4_9BILA</name>
<evidence type="ECO:0000256" key="3">
    <source>
        <dbReference type="ARBA" id="ARBA00022833"/>
    </source>
</evidence>
<proteinExistence type="predicted"/>
<comment type="caution">
    <text evidence="6">The sequence shown here is derived from an EMBL/GenBank/DDBJ whole genome shotgun (WGS) entry which is preliminary data.</text>
</comment>
<evidence type="ECO:0000256" key="2">
    <source>
        <dbReference type="ARBA" id="ARBA00022771"/>
    </source>
</evidence>
<dbReference type="EMBL" id="CAJNOW010000009">
    <property type="protein sequence ID" value="CAF1205920.1"/>
    <property type="molecule type" value="Genomic_DNA"/>
</dbReference>
<sequence>MEQIVSLLYSLLHKKILSIVESKRTKPTLLLDAFRYTQDKMFNTTIYWKCENRLCPGRAIQYGNLEERCKQQTLTLDEYLEKVMRLSGIKKYWLYIFSVYIFS</sequence>
<reference evidence="6" key="1">
    <citation type="submission" date="2021-02" db="EMBL/GenBank/DDBJ databases">
        <authorList>
            <person name="Nowell W R."/>
        </authorList>
    </citation>
    <scope>NUCLEOTIDE SEQUENCE</scope>
</reference>
<evidence type="ECO:0000313" key="5">
    <source>
        <dbReference type="EMBL" id="CAF0965412.1"/>
    </source>
</evidence>
<dbReference type="OrthoDB" id="10013829at2759"/>
<evidence type="ECO:0000313" key="6">
    <source>
        <dbReference type="EMBL" id="CAF1205920.1"/>
    </source>
</evidence>
<dbReference type="AlphaFoldDB" id="A0A814WRT4"/>
<dbReference type="Pfam" id="PF04500">
    <property type="entry name" value="FLYWCH"/>
    <property type="match status" value="1"/>
</dbReference>
<evidence type="ECO:0000313" key="8">
    <source>
        <dbReference type="Proteomes" id="UP000663834"/>
    </source>
</evidence>
<gene>
    <name evidence="7" type="ORF">BYL167_LOCUS5382</name>
    <name evidence="5" type="ORF">CJN711_LOCUS607</name>
    <name evidence="6" type="ORF">KQP761_LOCUS86</name>
</gene>
<protein>
    <recommendedName>
        <fullName evidence="4">FLYWCH-type domain-containing protein</fullName>
    </recommendedName>
</protein>
<accession>A0A814WRT4</accession>
<keyword evidence="3" id="KW-0862">Zinc</keyword>
<dbReference type="GO" id="GO:0008270">
    <property type="term" value="F:zinc ion binding"/>
    <property type="evidence" value="ECO:0007669"/>
    <property type="project" value="UniProtKB-KW"/>
</dbReference>
<keyword evidence="2" id="KW-0863">Zinc-finger</keyword>
<evidence type="ECO:0000313" key="7">
    <source>
        <dbReference type="EMBL" id="CAF3842716.1"/>
    </source>
</evidence>
<dbReference type="EMBL" id="CAJNOV010000044">
    <property type="protein sequence ID" value="CAF0965412.1"/>
    <property type="molecule type" value="Genomic_DNA"/>
</dbReference>